<proteinExistence type="predicted"/>
<dbReference type="EMBL" id="BQNB010014126">
    <property type="protein sequence ID" value="GJT24326.1"/>
    <property type="molecule type" value="Genomic_DNA"/>
</dbReference>
<evidence type="ECO:0000313" key="2">
    <source>
        <dbReference type="EMBL" id="GJT24326.1"/>
    </source>
</evidence>
<comment type="caution">
    <text evidence="2">The sequence shown here is derived from an EMBL/GenBank/DDBJ whole genome shotgun (WGS) entry which is preliminary data.</text>
</comment>
<evidence type="ECO:0000256" key="1">
    <source>
        <dbReference type="SAM" id="MobiDB-lite"/>
    </source>
</evidence>
<evidence type="ECO:0000313" key="3">
    <source>
        <dbReference type="Proteomes" id="UP001151760"/>
    </source>
</evidence>
<organism evidence="2 3">
    <name type="scientific">Tanacetum coccineum</name>
    <dbReference type="NCBI Taxonomy" id="301880"/>
    <lineage>
        <taxon>Eukaryota</taxon>
        <taxon>Viridiplantae</taxon>
        <taxon>Streptophyta</taxon>
        <taxon>Embryophyta</taxon>
        <taxon>Tracheophyta</taxon>
        <taxon>Spermatophyta</taxon>
        <taxon>Magnoliopsida</taxon>
        <taxon>eudicotyledons</taxon>
        <taxon>Gunneridae</taxon>
        <taxon>Pentapetalae</taxon>
        <taxon>asterids</taxon>
        <taxon>campanulids</taxon>
        <taxon>Asterales</taxon>
        <taxon>Asteraceae</taxon>
        <taxon>Asteroideae</taxon>
        <taxon>Anthemideae</taxon>
        <taxon>Anthemidinae</taxon>
        <taxon>Tanacetum</taxon>
    </lineage>
</organism>
<feature type="region of interest" description="Disordered" evidence="1">
    <location>
        <begin position="1"/>
        <end position="42"/>
    </location>
</feature>
<protein>
    <submittedName>
        <fullName evidence="2">Uncharacterized protein</fullName>
    </submittedName>
</protein>
<reference evidence="2" key="2">
    <citation type="submission" date="2022-01" db="EMBL/GenBank/DDBJ databases">
        <authorList>
            <person name="Yamashiro T."/>
            <person name="Shiraishi A."/>
            <person name="Satake H."/>
            <person name="Nakayama K."/>
        </authorList>
    </citation>
    <scope>NUCLEOTIDE SEQUENCE</scope>
</reference>
<feature type="non-terminal residue" evidence="2">
    <location>
        <position position="1"/>
    </location>
</feature>
<accession>A0ABQ5CB94</accession>
<reference evidence="2" key="1">
    <citation type="journal article" date="2022" name="Int. J. Mol. Sci.">
        <title>Draft Genome of Tanacetum Coccineum: Genomic Comparison of Closely Related Tanacetum-Family Plants.</title>
        <authorList>
            <person name="Yamashiro T."/>
            <person name="Shiraishi A."/>
            <person name="Nakayama K."/>
            <person name="Satake H."/>
        </authorList>
    </citation>
    <scope>NUCLEOTIDE SEQUENCE</scope>
</reference>
<dbReference type="Proteomes" id="UP001151760">
    <property type="component" value="Unassembled WGS sequence"/>
</dbReference>
<gene>
    <name evidence="2" type="ORF">Tco_0894263</name>
</gene>
<name>A0ABQ5CB94_9ASTR</name>
<feature type="compositionally biased region" description="Basic and acidic residues" evidence="1">
    <location>
        <begin position="16"/>
        <end position="31"/>
    </location>
</feature>
<sequence>HDALNSQDAEPTFYKRSHDNQDSPNNREGENKKKRRKDVALRPRDEYDFGLVKIRDGDTTSGSAVLTEAKRNSDEDEVLVCPSTKEKYTTSITKDDAARYYKQDRKIDFFKAEMSTRTKGNVYSDLRIKSVVHVVVKKKWGYGFLSLYVVRRSDDQEYEFSYANLPKLNLNDVEDMYLLQLQDKLYHLPLEFVKDFNNALLLFIRRVVIHNRVEDIQLRVESYKQTLNLTKPMMFFEGIDQRIPFIMSGTHKGVVFLNQHNFKSFMKLSGMKKFYDCTLVKIQENLIDMVTKNKLGTGPLRCRFPWCKDVSVDRRFWESLVCLDPPKKGWIMDEHIELWVNYMWHVKPYDANWAMVGGYFVQLLLQDSIPLWYADGTRYKVAWSDVDELHIRTGVVTFYDIGVTYNLEWPEWYIILRDCLKMPWYVVFSLLSVKHIRHICSLARVVTLNIPLKTLSYDNIMAMGLVQTYGHHMSS</sequence>
<keyword evidence="3" id="KW-1185">Reference proteome</keyword>